<sequence length="312" mass="35390">MARFPAGDARPGDLPGPRCNSRSDSVPRESFRKLREEKTKEEEEQEVEDDVDGDAPPRPDSQKAAPLVVRKEAADMNELTLTRLIVRITPAHAREVRDDEGGGGMGGWERQEKRVLIMKLLKLTKTRSHSFEILGFPLPGSALLPGWRDHSGGAVEVGHLGRRHRGLQGYRTDVTVRVLGMHRVMRMRRRVMMVMMMMKELGRGEGLARIMRPGVDRDRRALRRMQLAPHLVVQPAKDGAVPHAELVALRQGHRARRAREAAHVEDELARAHHQLGRQDRRLAARAPLHIAKHPANRTEKKSILYRNACRMY</sequence>
<dbReference type="Proteomes" id="UP000053097">
    <property type="component" value="Unassembled WGS sequence"/>
</dbReference>
<dbReference type="AlphaFoldDB" id="A0A026WFA1"/>
<dbReference type="EMBL" id="KK107238">
    <property type="protein sequence ID" value="EZA54732.1"/>
    <property type="molecule type" value="Genomic_DNA"/>
</dbReference>
<feature type="compositionally biased region" description="Basic and acidic residues" evidence="1">
    <location>
        <begin position="25"/>
        <end position="41"/>
    </location>
</feature>
<name>A0A026WFA1_OOCBI</name>
<accession>A0A026WFA1</accession>
<feature type="region of interest" description="Disordered" evidence="1">
    <location>
        <begin position="1"/>
        <end position="69"/>
    </location>
</feature>
<evidence type="ECO:0000313" key="2">
    <source>
        <dbReference type="EMBL" id="EZA54732.1"/>
    </source>
</evidence>
<organism evidence="2 3">
    <name type="scientific">Ooceraea biroi</name>
    <name type="common">Clonal raider ant</name>
    <name type="synonym">Cerapachys biroi</name>
    <dbReference type="NCBI Taxonomy" id="2015173"/>
    <lineage>
        <taxon>Eukaryota</taxon>
        <taxon>Metazoa</taxon>
        <taxon>Ecdysozoa</taxon>
        <taxon>Arthropoda</taxon>
        <taxon>Hexapoda</taxon>
        <taxon>Insecta</taxon>
        <taxon>Pterygota</taxon>
        <taxon>Neoptera</taxon>
        <taxon>Endopterygota</taxon>
        <taxon>Hymenoptera</taxon>
        <taxon>Apocrita</taxon>
        <taxon>Aculeata</taxon>
        <taxon>Formicoidea</taxon>
        <taxon>Formicidae</taxon>
        <taxon>Dorylinae</taxon>
        <taxon>Ooceraea</taxon>
    </lineage>
</organism>
<reference evidence="2 3" key="1">
    <citation type="journal article" date="2014" name="Curr. Biol.">
        <title>The genome of the clonal raider ant Cerapachys biroi.</title>
        <authorList>
            <person name="Oxley P.R."/>
            <person name="Ji L."/>
            <person name="Fetter-Pruneda I."/>
            <person name="McKenzie S.K."/>
            <person name="Li C."/>
            <person name="Hu H."/>
            <person name="Zhang G."/>
            <person name="Kronauer D.J."/>
        </authorList>
    </citation>
    <scope>NUCLEOTIDE SEQUENCE [LARGE SCALE GENOMIC DNA]</scope>
</reference>
<proteinExistence type="predicted"/>
<gene>
    <name evidence="2" type="ORF">X777_05017</name>
</gene>
<protein>
    <submittedName>
        <fullName evidence="2">Uncharacterized protein</fullName>
    </submittedName>
</protein>
<feature type="compositionally biased region" description="Acidic residues" evidence="1">
    <location>
        <begin position="42"/>
        <end position="53"/>
    </location>
</feature>
<keyword evidence="3" id="KW-1185">Reference proteome</keyword>
<evidence type="ECO:0000256" key="1">
    <source>
        <dbReference type="SAM" id="MobiDB-lite"/>
    </source>
</evidence>
<evidence type="ECO:0000313" key="3">
    <source>
        <dbReference type="Proteomes" id="UP000053097"/>
    </source>
</evidence>